<dbReference type="Gene3D" id="3.40.30.10">
    <property type="entry name" value="Glutaredoxin"/>
    <property type="match status" value="1"/>
</dbReference>
<reference evidence="3 6" key="2">
    <citation type="submission" date="2016-07" db="EMBL/GenBank/DDBJ databases">
        <title>Complete genome sequences of Bordetella pseudohinzii.</title>
        <authorList>
            <person name="Spilker T."/>
            <person name="Darrah R."/>
            <person name="LiPuma J.J."/>
        </authorList>
    </citation>
    <scope>NUCLEOTIDE SEQUENCE [LARGE SCALE GENOMIC DNA]</scope>
    <source>
        <strain evidence="3 6">HI4681</strain>
    </source>
</reference>
<dbReference type="Proteomes" id="UP000053096">
    <property type="component" value="Unassembled WGS sequence"/>
</dbReference>
<dbReference type="AlphaFoldDB" id="A0A0M7EDZ6"/>
<dbReference type="EMBL" id="CP016440">
    <property type="protein sequence ID" value="ANY14439.1"/>
    <property type="molecule type" value="Genomic_DNA"/>
</dbReference>
<dbReference type="InterPro" id="IPR010987">
    <property type="entry name" value="Glutathione-S-Trfase_C-like"/>
</dbReference>
<dbReference type="CDD" id="cd03048">
    <property type="entry name" value="GST_N_Ure2p_like"/>
    <property type="match status" value="1"/>
</dbReference>
<dbReference type="SFLD" id="SFLDG00358">
    <property type="entry name" value="Main_(cytGST)"/>
    <property type="match status" value="1"/>
</dbReference>
<dbReference type="OrthoDB" id="81087at2"/>
<accession>A0A0M7EDZ6</accession>
<evidence type="ECO:0000259" key="1">
    <source>
        <dbReference type="PROSITE" id="PS50404"/>
    </source>
</evidence>
<protein>
    <submittedName>
        <fullName evidence="4">GST-like protein yfcG</fullName>
    </submittedName>
    <submittedName>
        <fullName evidence="3">Glutathione S-transferase</fullName>
    </submittedName>
</protein>
<evidence type="ECO:0000313" key="5">
    <source>
        <dbReference type="Proteomes" id="UP000053096"/>
    </source>
</evidence>
<dbReference type="InterPro" id="IPR004045">
    <property type="entry name" value="Glutathione_S-Trfase_N"/>
</dbReference>
<dbReference type="EMBL" id="CYTV01000003">
    <property type="protein sequence ID" value="CUI65308.1"/>
    <property type="molecule type" value="Genomic_DNA"/>
</dbReference>
<dbReference type="Pfam" id="PF00043">
    <property type="entry name" value="GST_C"/>
    <property type="match status" value="1"/>
</dbReference>
<dbReference type="PANTHER" id="PTHR44051:SF19">
    <property type="entry name" value="DISULFIDE-BOND OXIDOREDUCTASE YFCG"/>
    <property type="match status" value="1"/>
</dbReference>
<dbReference type="SFLD" id="SFLDG01151">
    <property type="entry name" value="Main.2:_Nu-like"/>
    <property type="match status" value="1"/>
</dbReference>
<evidence type="ECO:0000313" key="6">
    <source>
        <dbReference type="Proteomes" id="UP000092950"/>
    </source>
</evidence>
<dbReference type="SUPFAM" id="SSF47616">
    <property type="entry name" value="GST C-terminal domain-like"/>
    <property type="match status" value="1"/>
</dbReference>
<dbReference type="PANTHER" id="PTHR44051">
    <property type="entry name" value="GLUTATHIONE S-TRANSFERASE-RELATED"/>
    <property type="match status" value="1"/>
</dbReference>
<dbReference type="KEGG" id="bpdz:BBN53_00175"/>
<dbReference type="InterPro" id="IPR004046">
    <property type="entry name" value="GST_C"/>
</dbReference>
<dbReference type="InterPro" id="IPR036249">
    <property type="entry name" value="Thioredoxin-like_sf"/>
</dbReference>
<dbReference type="Pfam" id="PF13409">
    <property type="entry name" value="GST_N_2"/>
    <property type="match status" value="1"/>
</dbReference>
<evidence type="ECO:0000313" key="3">
    <source>
        <dbReference type="EMBL" id="ANY14439.1"/>
    </source>
</evidence>
<name>A0A0M7EDZ6_9BORD</name>
<dbReference type="Gene3D" id="1.20.1050.10">
    <property type="match status" value="1"/>
</dbReference>
<feature type="domain" description="GST N-terminal" evidence="1">
    <location>
        <begin position="1"/>
        <end position="86"/>
    </location>
</feature>
<dbReference type="SUPFAM" id="SSF52833">
    <property type="entry name" value="Thioredoxin-like"/>
    <property type="match status" value="1"/>
</dbReference>
<feature type="domain" description="GST C-terminal" evidence="2">
    <location>
        <begin position="89"/>
        <end position="206"/>
    </location>
</feature>
<reference evidence="4 5" key="1">
    <citation type="submission" date="2015-09" db="EMBL/GenBank/DDBJ databases">
        <authorList>
            <person name="Jackson K.R."/>
            <person name="Lunt B.L."/>
            <person name="Fisher J.N.B."/>
            <person name="Gardner A.V."/>
            <person name="Bailey M.E."/>
            <person name="Deus L.M."/>
            <person name="Earl A.S."/>
            <person name="Gibby P.D."/>
            <person name="Hartmann K.A."/>
            <person name="Liu J.E."/>
            <person name="Manci A.M."/>
            <person name="Nielsen D.A."/>
            <person name="Solomon M.B."/>
            <person name="Breakwell D.P."/>
            <person name="Burnett S.H."/>
            <person name="Grose J.H."/>
        </authorList>
    </citation>
    <scope>NUCLEOTIDE SEQUENCE [LARGE SCALE GENOMIC DNA]</scope>
    <source>
        <strain evidence="4 5">2789STDY5608636</strain>
    </source>
</reference>
<dbReference type="InterPro" id="IPR036282">
    <property type="entry name" value="Glutathione-S-Trfase_C_sf"/>
</dbReference>
<evidence type="ECO:0000313" key="4">
    <source>
        <dbReference type="EMBL" id="CUI65308.1"/>
    </source>
</evidence>
<dbReference type="PROSITE" id="PS50405">
    <property type="entry name" value="GST_CTER"/>
    <property type="match status" value="1"/>
</dbReference>
<dbReference type="Proteomes" id="UP000092950">
    <property type="component" value="Chromosome"/>
</dbReference>
<evidence type="ECO:0000259" key="2">
    <source>
        <dbReference type="PROSITE" id="PS50405"/>
    </source>
</evidence>
<dbReference type="PROSITE" id="PS50404">
    <property type="entry name" value="GST_NTER"/>
    <property type="match status" value="1"/>
</dbReference>
<proteinExistence type="predicted"/>
<dbReference type="SFLD" id="SFLDS00019">
    <property type="entry name" value="Glutathione_Transferase_(cytos"/>
    <property type="match status" value="1"/>
</dbReference>
<dbReference type="InterPro" id="IPR040079">
    <property type="entry name" value="Glutathione_S-Trfase"/>
</dbReference>
<sequence length="206" mass="23154">MLDLYSWATPNGHKVHIMLRECGLEHRLLPVDIGRGDQFQPPFSTLGPNRKIPLLVDTDGPDGQALTLFESGAILIYLAEKTGRFLAAQGAARHRTLQWLMFQMSAVGPVMGQSNHFRHGAPQALPYAIERFGNEVKRLHGVMDQHLASHAYFGGEEYSIADMAIFPWLRASEKHGILWPEHPRLRAWFETVHARPAVRQALTAFA</sequence>
<organism evidence="4 5">
    <name type="scientific">Bordetella pseudohinzii</name>
    <dbReference type="NCBI Taxonomy" id="1331258"/>
    <lineage>
        <taxon>Bacteria</taxon>
        <taxon>Pseudomonadati</taxon>
        <taxon>Pseudomonadota</taxon>
        <taxon>Betaproteobacteria</taxon>
        <taxon>Burkholderiales</taxon>
        <taxon>Alcaligenaceae</taxon>
        <taxon>Bordetella</taxon>
    </lineage>
</organism>
<dbReference type="RefSeq" id="WP_068945262.1">
    <property type="nucleotide sequence ID" value="NZ_CAJGUP010000223.1"/>
</dbReference>
<keyword evidence="6" id="KW-1185">Reference proteome</keyword>
<gene>
    <name evidence="4" type="primary">yfcG_1</name>
    <name evidence="3" type="ORF">BBN53_00175</name>
    <name evidence="4" type="ORF">ERS370011_01618</name>
</gene>